<dbReference type="AlphaFoldDB" id="A0AA88EFX4"/>
<name>A0AA88EFX4_FICCA</name>
<sequence>MNATKTMPQLDFWPTKGAFGSRVHIGAEHTPNPNLLHLHERQKSFGDRIKGSDSPFLRQSKRERRSHQYHGCRRSLTTMWQGKEPSFSSGSFVSAHRQLDAPLSPYDV</sequence>
<evidence type="ECO:0000256" key="1">
    <source>
        <dbReference type="SAM" id="MobiDB-lite"/>
    </source>
</evidence>
<evidence type="ECO:0000313" key="5">
    <source>
        <dbReference type="Proteomes" id="UP001187192"/>
    </source>
</evidence>
<organism evidence="4 5">
    <name type="scientific">Ficus carica</name>
    <name type="common">Common fig</name>
    <dbReference type="NCBI Taxonomy" id="3494"/>
    <lineage>
        <taxon>Eukaryota</taxon>
        <taxon>Viridiplantae</taxon>
        <taxon>Streptophyta</taxon>
        <taxon>Embryophyta</taxon>
        <taxon>Tracheophyta</taxon>
        <taxon>Spermatophyta</taxon>
        <taxon>Magnoliopsida</taxon>
        <taxon>eudicotyledons</taxon>
        <taxon>Gunneridae</taxon>
        <taxon>Pentapetalae</taxon>
        <taxon>rosids</taxon>
        <taxon>fabids</taxon>
        <taxon>Rosales</taxon>
        <taxon>Moraceae</taxon>
        <taxon>Ficeae</taxon>
        <taxon>Ficus</taxon>
    </lineage>
</organism>
<keyword evidence="5" id="KW-1185">Reference proteome</keyword>
<protein>
    <submittedName>
        <fullName evidence="4">Uncharacterized protein</fullName>
    </submittedName>
</protein>
<proteinExistence type="predicted"/>
<gene>
    <name evidence="2" type="ORF">TIFTF001_037109</name>
    <name evidence="3" type="ORF">TIFTF001_037119</name>
    <name evidence="4" type="ORF">TIFTF001_037127</name>
</gene>
<evidence type="ECO:0000313" key="2">
    <source>
        <dbReference type="EMBL" id="GMN68052.1"/>
    </source>
</evidence>
<accession>A0AA88EFX4</accession>
<evidence type="ECO:0000313" key="3">
    <source>
        <dbReference type="EMBL" id="GMN68061.1"/>
    </source>
</evidence>
<reference evidence="4" key="1">
    <citation type="submission" date="2023-07" db="EMBL/GenBank/DDBJ databases">
        <title>draft genome sequence of fig (Ficus carica).</title>
        <authorList>
            <person name="Takahashi T."/>
            <person name="Nishimura K."/>
        </authorList>
    </citation>
    <scope>NUCLEOTIDE SEQUENCE</scope>
</reference>
<dbReference type="EMBL" id="BTGU01000547">
    <property type="protein sequence ID" value="GMN68069.1"/>
    <property type="molecule type" value="Genomic_DNA"/>
</dbReference>
<evidence type="ECO:0000313" key="4">
    <source>
        <dbReference type="EMBL" id="GMN68069.1"/>
    </source>
</evidence>
<comment type="caution">
    <text evidence="4">The sequence shown here is derived from an EMBL/GenBank/DDBJ whole genome shotgun (WGS) entry which is preliminary data.</text>
</comment>
<feature type="compositionally biased region" description="Basic residues" evidence="1">
    <location>
        <begin position="59"/>
        <end position="70"/>
    </location>
</feature>
<dbReference type="EMBL" id="BTGU01000544">
    <property type="protein sequence ID" value="GMN68052.1"/>
    <property type="molecule type" value="Genomic_DNA"/>
</dbReference>
<feature type="region of interest" description="Disordered" evidence="1">
    <location>
        <begin position="46"/>
        <end position="70"/>
    </location>
</feature>
<dbReference type="Proteomes" id="UP001187192">
    <property type="component" value="Unassembled WGS sequence"/>
</dbReference>
<dbReference type="EMBL" id="BTGU01000545">
    <property type="protein sequence ID" value="GMN68061.1"/>
    <property type="molecule type" value="Genomic_DNA"/>
</dbReference>